<evidence type="ECO:0000259" key="7">
    <source>
        <dbReference type="Pfam" id="PF13732"/>
    </source>
</evidence>
<gene>
    <name evidence="8" type="ORF">PU560_07690</name>
</gene>
<dbReference type="PANTHER" id="PTHR42711">
    <property type="entry name" value="ABC TRANSPORTER ATP-BINDING PROTEIN"/>
    <property type="match status" value="1"/>
</dbReference>
<reference evidence="8" key="1">
    <citation type="submission" date="2023-02" db="EMBL/GenBank/DDBJ databases">
        <title>Georgenia sp.10Sc9-8, isolated from a soil sample collected from the Taklamakan desert.</title>
        <authorList>
            <person name="Liu S."/>
        </authorList>
    </citation>
    <scope>NUCLEOTIDE SEQUENCE</scope>
    <source>
        <strain evidence="8">10Sc9-8</strain>
    </source>
</reference>
<sequence length="126" mass="13417">TSVLLSSHILGQVEVLADRVSIVRDGRNVETGTLSQLRHLTRTTVVATTSSPADGLGRLPGVHGLTAQDGETRFEVDGEQLDPVMRELSGLGIRSIVAHPPTLEQLLLRHYGAEHRPAPAATGSAR</sequence>
<keyword evidence="5 8" id="KW-0067">ATP-binding</keyword>
<keyword evidence="4" id="KW-0547">Nucleotide-binding</keyword>
<evidence type="ECO:0000313" key="8">
    <source>
        <dbReference type="EMBL" id="MDD9206349.1"/>
    </source>
</evidence>
<feature type="domain" description="Daunorubicin resistance ATP-binding protein DrrA1/2-like C-terminal" evidence="7">
    <location>
        <begin position="32"/>
        <end position="105"/>
    </location>
</feature>
<comment type="subcellular location">
    <subcellularLocation>
        <location evidence="1">Cell membrane</location>
        <topology evidence="1">Peripheral membrane protein</topology>
    </subcellularLocation>
</comment>
<feature type="non-terminal residue" evidence="8">
    <location>
        <position position="1"/>
    </location>
</feature>
<evidence type="ECO:0000256" key="5">
    <source>
        <dbReference type="ARBA" id="ARBA00022840"/>
    </source>
</evidence>
<protein>
    <submittedName>
        <fullName evidence="8">ABC transporter ATP-binding protein</fullName>
    </submittedName>
</protein>
<evidence type="ECO:0000256" key="3">
    <source>
        <dbReference type="ARBA" id="ARBA00022448"/>
    </source>
</evidence>
<dbReference type="GO" id="GO:0005524">
    <property type="term" value="F:ATP binding"/>
    <property type="evidence" value="ECO:0007669"/>
    <property type="project" value="UniProtKB-KW"/>
</dbReference>
<keyword evidence="6" id="KW-0046">Antibiotic resistance</keyword>
<dbReference type="Proteomes" id="UP001165561">
    <property type="component" value="Unassembled WGS sequence"/>
</dbReference>
<comment type="caution">
    <text evidence="8">The sequence shown here is derived from an EMBL/GenBank/DDBJ whole genome shotgun (WGS) entry which is preliminary data.</text>
</comment>
<dbReference type="InterPro" id="IPR025302">
    <property type="entry name" value="DrrA1/2-like_C"/>
</dbReference>
<name>A0ABT5TYM4_9MICO</name>
<accession>A0ABT5TYM4</accession>
<evidence type="ECO:0000256" key="4">
    <source>
        <dbReference type="ARBA" id="ARBA00022741"/>
    </source>
</evidence>
<dbReference type="Pfam" id="PF13732">
    <property type="entry name" value="DrrA1-3_C"/>
    <property type="match status" value="1"/>
</dbReference>
<dbReference type="PANTHER" id="PTHR42711:SF5">
    <property type="entry name" value="ABC TRANSPORTER ATP-BINDING PROTEIN NATA"/>
    <property type="match status" value="1"/>
</dbReference>
<keyword evidence="3" id="KW-0813">Transport</keyword>
<dbReference type="EMBL" id="JARACI010000858">
    <property type="protein sequence ID" value="MDD9206349.1"/>
    <property type="molecule type" value="Genomic_DNA"/>
</dbReference>
<evidence type="ECO:0000256" key="6">
    <source>
        <dbReference type="ARBA" id="ARBA00023251"/>
    </source>
</evidence>
<evidence type="ECO:0000313" key="9">
    <source>
        <dbReference type="Proteomes" id="UP001165561"/>
    </source>
</evidence>
<dbReference type="SUPFAM" id="SSF52540">
    <property type="entry name" value="P-loop containing nucleoside triphosphate hydrolases"/>
    <property type="match status" value="1"/>
</dbReference>
<keyword evidence="9" id="KW-1185">Reference proteome</keyword>
<proteinExistence type="inferred from homology"/>
<organism evidence="8 9">
    <name type="scientific">Georgenia halotolerans</name>
    <dbReference type="NCBI Taxonomy" id="3028317"/>
    <lineage>
        <taxon>Bacteria</taxon>
        <taxon>Bacillati</taxon>
        <taxon>Actinomycetota</taxon>
        <taxon>Actinomycetes</taxon>
        <taxon>Micrococcales</taxon>
        <taxon>Bogoriellaceae</taxon>
        <taxon>Georgenia</taxon>
    </lineage>
</organism>
<evidence type="ECO:0000256" key="1">
    <source>
        <dbReference type="ARBA" id="ARBA00004202"/>
    </source>
</evidence>
<dbReference type="InterPro" id="IPR050763">
    <property type="entry name" value="ABC_transporter_ATP-binding"/>
</dbReference>
<evidence type="ECO:0000256" key="2">
    <source>
        <dbReference type="ARBA" id="ARBA00005417"/>
    </source>
</evidence>
<comment type="similarity">
    <text evidence="2">Belongs to the ABC transporter superfamily.</text>
</comment>
<dbReference type="InterPro" id="IPR027417">
    <property type="entry name" value="P-loop_NTPase"/>
</dbReference>